<dbReference type="GO" id="GO:0046872">
    <property type="term" value="F:metal ion binding"/>
    <property type="evidence" value="ECO:0007669"/>
    <property type="project" value="UniProtKB-KW"/>
</dbReference>
<evidence type="ECO:0000313" key="13">
    <source>
        <dbReference type="Proteomes" id="UP000199632"/>
    </source>
</evidence>
<dbReference type="PANTHER" id="PTHR21310">
    <property type="entry name" value="AMINOGLYCOSIDE PHOSPHOTRANSFERASE-RELATED-RELATED"/>
    <property type="match status" value="1"/>
</dbReference>
<evidence type="ECO:0000256" key="2">
    <source>
        <dbReference type="ARBA" id="ARBA00022679"/>
    </source>
</evidence>
<evidence type="ECO:0000256" key="8">
    <source>
        <dbReference type="PIRSR" id="PIRSR000706-1"/>
    </source>
</evidence>
<keyword evidence="2 7" id="KW-0808">Transferase</keyword>
<keyword evidence="13" id="KW-1185">Reference proteome</keyword>
<keyword evidence="9" id="KW-0479">Metal-binding</keyword>
<evidence type="ECO:0000313" key="12">
    <source>
        <dbReference type="EMBL" id="SDY69165.1"/>
    </source>
</evidence>
<dbReference type="NCBIfam" id="NF033068">
    <property type="entry name" value="APH_3p"/>
    <property type="match status" value="1"/>
</dbReference>
<proteinExistence type="inferred from homology"/>
<dbReference type="SUPFAM" id="SSF56112">
    <property type="entry name" value="Protein kinase-like (PK-like)"/>
    <property type="match status" value="1"/>
</dbReference>
<keyword evidence="6 7" id="KW-0046">Antibiotic resistance</keyword>
<dbReference type="PIRSF" id="PIRSF000706">
    <property type="entry name" value="Kanamycin_kin"/>
    <property type="match status" value="1"/>
</dbReference>
<keyword evidence="9" id="KW-0460">Magnesium</keyword>
<feature type="region of interest" description="Disordered" evidence="10">
    <location>
        <begin position="1"/>
        <end position="21"/>
    </location>
</feature>
<organism evidence="12 13">
    <name type="scientific">Asanoa ishikariensis</name>
    <dbReference type="NCBI Taxonomy" id="137265"/>
    <lineage>
        <taxon>Bacteria</taxon>
        <taxon>Bacillati</taxon>
        <taxon>Actinomycetota</taxon>
        <taxon>Actinomycetes</taxon>
        <taxon>Micromonosporales</taxon>
        <taxon>Micromonosporaceae</taxon>
        <taxon>Asanoa</taxon>
    </lineage>
</organism>
<evidence type="ECO:0000256" key="1">
    <source>
        <dbReference type="ARBA" id="ARBA00006219"/>
    </source>
</evidence>
<dbReference type="InterPro" id="IPR011009">
    <property type="entry name" value="Kinase-like_dom_sf"/>
</dbReference>
<protein>
    <submittedName>
        <fullName evidence="12">Aminoglycoside 3'-phosphotransferase-2</fullName>
    </submittedName>
</protein>
<dbReference type="Gene3D" id="3.90.1200.10">
    <property type="match status" value="1"/>
</dbReference>
<dbReference type="InterPro" id="IPR024165">
    <property type="entry name" value="Kan/Strep_kinase"/>
</dbReference>
<dbReference type="AlphaFoldDB" id="A0A1H3LZF5"/>
<reference evidence="13" key="1">
    <citation type="submission" date="2016-10" db="EMBL/GenBank/DDBJ databases">
        <authorList>
            <person name="Varghese N."/>
            <person name="Submissions S."/>
        </authorList>
    </citation>
    <scope>NUCLEOTIDE SEQUENCE [LARGE SCALE GENOMIC DNA]</scope>
    <source>
        <strain evidence="13">DSM 44718</strain>
    </source>
</reference>
<dbReference type="GO" id="GO:0005524">
    <property type="term" value="F:ATP binding"/>
    <property type="evidence" value="ECO:0007669"/>
    <property type="project" value="UniProtKB-KW"/>
</dbReference>
<accession>A0A1H3LZF5</accession>
<dbReference type="EMBL" id="FNQB01000001">
    <property type="protein sequence ID" value="SDY69165.1"/>
    <property type="molecule type" value="Genomic_DNA"/>
</dbReference>
<dbReference type="CDD" id="cd05150">
    <property type="entry name" value="APH"/>
    <property type="match status" value="1"/>
</dbReference>
<evidence type="ECO:0000256" key="7">
    <source>
        <dbReference type="PIRNR" id="PIRNR000706"/>
    </source>
</evidence>
<evidence type="ECO:0000256" key="3">
    <source>
        <dbReference type="ARBA" id="ARBA00022741"/>
    </source>
</evidence>
<gene>
    <name evidence="12" type="ORF">SAMN05421684_1049</name>
</gene>
<dbReference type="OrthoDB" id="3806873at2"/>
<keyword evidence="4 7" id="KW-0418">Kinase</keyword>
<dbReference type="Proteomes" id="UP000199632">
    <property type="component" value="Unassembled WGS sequence"/>
</dbReference>
<comment type="similarity">
    <text evidence="1 7">Belongs to the aminoglycoside phosphotransferase family.</text>
</comment>
<evidence type="ECO:0000256" key="5">
    <source>
        <dbReference type="ARBA" id="ARBA00022840"/>
    </source>
</evidence>
<dbReference type="GO" id="GO:0016301">
    <property type="term" value="F:kinase activity"/>
    <property type="evidence" value="ECO:0007669"/>
    <property type="project" value="UniProtKB-KW"/>
</dbReference>
<evidence type="ECO:0000256" key="6">
    <source>
        <dbReference type="ARBA" id="ARBA00023251"/>
    </source>
</evidence>
<dbReference type="PANTHER" id="PTHR21310:SF41">
    <property type="entry name" value="3'-PHOSPHOTRANSFERASE, PUTATIVE-RELATED"/>
    <property type="match status" value="1"/>
</dbReference>
<dbReference type="Pfam" id="PF01636">
    <property type="entry name" value="APH"/>
    <property type="match status" value="1"/>
</dbReference>
<dbReference type="Gene3D" id="3.30.200.20">
    <property type="entry name" value="Phosphorylase Kinase, domain 1"/>
    <property type="match status" value="1"/>
</dbReference>
<evidence type="ECO:0000259" key="11">
    <source>
        <dbReference type="Pfam" id="PF01636"/>
    </source>
</evidence>
<keyword evidence="3 7" id="KW-0547">Nucleotide-binding</keyword>
<evidence type="ECO:0000256" key="4">
    <source>
        <dbReference type="ARBA" id="ARBA00022777"/>
    </source>
</evidence>
<dbReference type="InterPro" id="IPR002575">
    <property type="entry name" value="Aminoglycoside_PTrfase"/>
</dbReference>
<feature type="domain" description="Aminoglycoside phosphotransferase" evidence="11">
    <location>
        <begin position="48"/>
        <end position="251"/>
    </location>
</feature>
<feature type="binding site" evidence="9">
    <location>
        <position position="203"/>
    </location>
    <ligand>
        <name>Mg(2+)</name>
        <dbReference type="ChEBI" id="CHEBI:18420"/>
    </ligand>
</feature>
<evidence type="ECO:0000256" key="10">
    <source>
        <dbReference type="SAM" id="MobiDB-lite"/>
    </source>
</evidence>
<name>A0A1H3LZF5_9ACTN</name>
<feature type="binding site" evidence="9">
    <location>
        <position position="189"/>
    </location>
    <ligand>
        <name>Mg(2+)</name>
        <dbReference type="ChEBI" id="CHEBI:18420"/>
    </ligand>
</feature>
<dbReference type="GO" id="GO:0046677">
    <property type="term" value="P:response to antibiotic"/>
    <property type="evidence" value="ECO:0007669"/>
    <property type="project" value="UniProtKB-KW"/>
</dbReference>
<sequence length="259" mass="28352">MPKRLNGLHAPTLSAHPTRRHDDRVTHWHPVTTGKSTAQVWQNADAYRKQGDQDEIAAEAARLTWLATQNFPCPEVLDHTPGTLTTKALPGRPANTWPAAQRPSLSAAIGALLHDLHQLPTATCPFDRRLSTAISEAEAAARTADVDLANLDAARAGWSIERLRAELQSTRPREPEDLVVGHGDPCLPNILFTDDGRPTGVVDVARLGVADRHNDLAIATRNITANWSETEATSFLAAYGLPEPDPTKIAFYRLLDEFF</sequence>
<evidence type="ECO:0000256" key="9">
    <source>
        <dbReference type="PIRSR" id="PIRSR000706-2"/>
    </source>
</evidence>
<dbReference type="GO" id="GO:0016773">
    <property type="term" value="F:phosphotransferase activity, alcohol group as acceptor"/>
    <property type="evidence" value="ECO:0007669"/>
    <property type="project" value="InterPro"/>
</dbReference>
<keyword evidence="5 7" id="KW-0067">ATP-binding</keyword>
<feature type="active site" description="Proton acceptor" evidence="8">
    <location>
        <position position="184"/>
    </location>
</feature>
<dbReference type="InterPro" id="IPR051678">
    <property type="entry name" value="AGP_Transferase"/>
</dbReference>